<evidence type="ECO:0000313" key="1">
    <source>
        <dbReference type="EMBL" id="KAK9701131.1"/>
    </source>
</evidence>
<gene>
    <name evidence="1" type="ORF">QE152_g30807</name>
</gene>
<comment type="caution">
    <text evidence="1">The sequence shown here is derived from an EMBL/GenBank/DDBJ whole genome shotgun (WGS) entry which is preliminary data.</text>
</comment>
<keyword evidence="2" id="KW-1185">Reference proteome</keyword>
<dbReference type="EMBL" id="JASPKY010000421">
    <property type="protein sequence ID" value="KAK9701131.1"/>
    <property type="molecule type" value="Genomic_DNA"/>
</dbReference>
<evidence type="ECO:0000313" key="2">
    <source>
        <dbReference type="Proteomes" id="UP001458880"/>
    </source>
</evidence>
<proteinExistence type="predicted"/>
<organism evidence="1 2">
    <name type="scientific">Popillia japonica</name>
    <name type="common">Japanese beetle</name>
    <dbReference type="NCBI Taxonomy" id="7064"/>
    <lineage>
        <taxon>Eukaryota</taxon>
        <taxon>Metazoa</taxon>
        <taxon>Ecdysozoa</taxon>
        <taxon>Arthropoda</taxon>
        <taxon>Hexapoda</taxon>
        <taxon>Insecta</taxon>
        <taxon>Pterygota</taxon>
        <taxon>Neoptera</taxon>
        <taxon>Endopterygota</taxon>
        <taxon>Coleoptera</taxon>
        <taxon>Polyphaga</taxon>
        <taxon>Scarabaeiformia</taxon>
        <taxon>Scarabaeidae</taxon>
        <taxon>Rutelinae</taxon>
        <taxon>Popillia</taxon>
    </lineage>
</organism>
<dbReference type="AlphaFoldDB" id="A0AAW1JDJ2"/>
<dbReference type="Proteomes" id="UP001458880">
    <property type="component" value="Unassembled WGS sequence"/>
</dbReference>
<sequence>MKILLPTDKFHYITFIGRVSQTQPPIEWKTFIGRVSQRLSLQSNGKLCCLDALAITETGKTIDNIRWPWRRRGTCNSSIRSTRKNNPAIIYVGRGGGEGPAIAALEVRGEMHNSRCPREVLYVSACLSPYTNTRLYAVTVWIIYFFTFSRKDCRREVKNVFFCLGKFLRESVAVGLCVRLEYSCMHMEDTKVEISFRLCRKADEICHLINPTWELIKYIIHSTYTERLHHLTGNI</sequence>
<reference evidence="1 2" key="1">
    <citation type="journal article" date="2024" name="BMC Genomics">
        <title>De novo assembly and annotation of Popillia japonica's genome with initial clues to its potential as an invasive pest.</title>
        <authorList>
            <person name="Cucini C."/>
            <person name="Boschi S."/>
            <person name="Funari R."/>
            <person name="Cardaioli E."/>
            <person name="Iannotti N."/>
            <person name="Marturano G."/>
            <person name="Paoli F."/>
            <person name="Bruttini M."/>
            <person name="Carapelli A."/>
            <person name="Frati F."/>
            <person name="Nardi F."/>
        </authorList>
    </citation>
    <scope>NUCLEOTIDE SEQUENCE [LARGE SCALE GENOMIC DNA]</scope>
    <source>
        <strain evidence="1">DMR45628</strain>
    </source>
</reference>
<protein>
    <submittedName>
        <fullName evidence="1">Uncharacterized protein</fullName>
    </submittedName>
</protein>
<name>A0AAW1JDJ2_POPJA</name>
<accession>A0AAW1JDJ2</accession>